<accession>A0ABN4FKP7</accession>
<gene>
    <name evidence="1" type="ORF">CH54_124</name>
</gene>
<name>A0ABN4FKP7_9GAMM</name>
<proteinExistence type="predicted"/>
<evidence type="ECO:0000313" key="2">
    <source>
        <dbReference type="Proteomes" id="UP000031883"/>
    </source>
</evidence>
<reference evidence="1 2" key="1">
    <citation type="journal article" date="2015" name="Genome Announc.">
        <title>Thirty-Two Complete Genome Assemblies of Nine Yersinia Species, Including Y. pestis, Y. pseudotuberculosis, and Y. enterocolitica.</title>
        <authorList>
            <person name="Johnson S.L."/>
            <person name="Daligault H.E."/>
            <person name="Davenport K.W."/>
            <person name="Jaissle J."/>
            <person name="Frey K.G."/>
            <person name="Ladner J.T."/>
            <person name="Broomall S.M."/>
            <person name="Bishop-Lilly K.A."/>
            <person name="Bruce D.C."/>
            <person name="Coyne S.R."/>
            <person name="Gibbons H.S."/>
            <person name="Lo C.C."/>
            <person name="Munk A.C."/>
            <person name="Rosenzweig C.N."/>
            <person name="Koroleva G.I."/>
            <person name="Palacios G.F."/>
            <person name="Redden C.L."/>
            <person name="Xu Y."/>
            <person name="Minogue T.D."/>
            <person name="Chain P.S."/>
        </authorList>
    </citation>
    <scope>NUCLEOTIDE SEQUENCE [LARGE SCALE GENOMIC DNA]</scope>
    <source>
        <strain evidence="1 2">Y231</strain>
    </source>
</reference>
<keyword evidence="2" id="KW-1185">Reference proteome</keyword>
<evidence type="ECO:0000313" key="1">
    <source>
        <dbReference type="EMBL" id="AJJ37431.1"/>
    </source>
</evidence>
<dbReference type="Proteomes" id="UP000031883">
    <property type="component" value="Chromosome"/>
</dbReference>
<dbReference type="EMBL" id="CP009997">
    <property type="protein sequence ID" value="AJJ37431.1"/>
    <property type="molecule type" value="Genomic_DNA"/>
</dbReference>
<protein>
    <submittedName>
        <fullName evidence="1">Uncharacterized protein</fullName>
    </submittedName>
</protein>
<organism evidence="1 2">
    <name type="scientific">Yersinia rochesterensis</name>
    <dbReference type="NCBI Taxonomy" id="1604335"/>
    <lineage>
        <taxon>Bacteria</taxon>
        <taxon>Pseudomonadati</taxon>
        <taxon>Pseudomonadota</taxon>
        <taxon>Gammaproteobacteria</taxon>
        <taxon>Enterobacterales</taxon>
        <taxon>Yersiniaceae</taxon>
        <taxon>Yersinia</taxon>
    </lineage>
</organism>
<sequence length="59" mass="6837">MLSDLRHEIELLTLTLVINITKYTRYCINIEDEKEPKPKRLFCYGHNRAALALSGCSLQ</sequence>